<dbReference type="PIRSF" id="PIRSF033093">
    <property type="entry name" value="UCP_ML1119"/>
    <property type="match status" value="1"/>
</dbReference>
<dbReference type="PANTHER" id="PTHR30337:SF0">
    <property type="entry name" value="NUCLEASE SBCCD SUBUNIT D"/>
    <property type="match status" value="1"/>
</dbReference>
<dbReference type="InterPro" id="IPR050535">
    <property type="entry name" value="DNA_Repair-Maintenance_Comp"/>
</dbReference>
<gene>
    <name evidence="7" type="ORF">KDK95_10060</name>
</gene>
<evidence type="ECO:0000256" key="2">
    <source>
        <dbReference type="ARBA" id="ARBA00013365"/>
    </source>
</evidence>
<comment type="similarity">
    <text evidence="1">Belongs to the SbcD family.</text>
</comment>
<keyword evidence="8" id="KW-1185">Reference proteome</keyword>
<accession>A0A941IGY8</accession>
<sequence>MRRITSKPCGTAWLRLGSLRQLVGPSNEGEHQAVVDCGTVRFLHSADWQLGMTRRWLTPRIQGRYDDARLAAVAALGRVAREQGAEFVVVAGDVFDHVQVEPRTAASALRALEQIGLDVFLLPGNHDHLSAAGVYSSRWFGTDKPGNVHVLGESGIHVVRPGVELLVAPWSSNQPPSRQLDRLAAEAEPITAGAVRIGVGHGGIDRLVPQGTEDLLRLELFEQAVRERRIDLVCLGDRHSLTNVGDTGRIWYSGTPETTRRDEVKPGYVAVVELTPNDAPKVTPHRVGTWTIKEREFPMSDAESVAQVLAWLDDFEAPERTVAKPILKGMLSLTEHNRLTEEIERRALLFAAIPSSGRTALRPRADVADFSDLDLTGFVKAAAEELGSMDTTASANALALLVRLQAEVN</sequence>
<dbReference type="InterPro" id="IPR014577">
    <property type="entry name" value="UCP033093_metalloPase"/>
</dbReference>
<evidence type="ECO:0000256" key="3">
    <source>
        <dbReference type="ARBA" id="ARBA00022722"/>
    </source>
</evidence>
<proteinExistence type="inferred from homology"/>
<evidence type="ECO:0000256" key="1">
    <source>
        <dbReference type="ARBA" id="ARBA00010555"/>
    </source>
</evidence>
<dbReference type="InterPro" id="IPR004843">
    <property type="entry name" value="Calcineurin-like_PHP"/>
</dbReference>
<evidence type="ECO:0000313" key="7">
    <source>
        <dbReference type="EMBL" id="MBR7826649.1"/>
    </source>
</evidence>
<dbReference type="SUPFAM" id="SSF56300">
    <property type="entry name" value="Metallo-dependent phosphatases"/>
    <property type="match status" value="1"/>
</dbReference>
<reference evidence="7" key="1">
    <citation type="submission" date="2021-04" db="EMBL/GenBank/DDBJ databases">
        <title>Genome based classification of Actinospica acidithermotolerans sp. nov., an actinobacterium isolated from an Indonesian hot spring.</title>
        <authorList>
            <person name="Kusuma A.B."/>
            <person name="Putra K.E."/>
            <person name="Nafisah S."/>
            <person name="Loh J."/>
            <person name="Nouioui I."/>
            <person name="Goodfellow M."/>
        </authorList>
    </citation>
    <scope>NUCLEOTIDE SEQUENCE</scope>
    <source>
        <strain evidence="7">MGRD01-02</strain>
    </source>
</reference>
<dbReference type="InterPro" id="IPR029052">
    <property type="entry name" value="Metallo-depent_PP-like"/>
</dbReference>
<dbReference type="CDD" id="cd00840">
    <property type="entry name" value="MPP_Mre11_N"/>
    <property type="match status" value="1"/>
</dbReference>
<dbReference type="AlphaFoldDB" id="A0A941IGY8"/>
<dbReference type="Gene3D" id="3.60.21.10">
    <property type="match status" value="1"/>
</dbReference>
<dbReference type="PANTHER" id="PTHR30337">
    <property type="entry name" value="COMPONENT OF ATP-DEPENDENT DSDNA EXONUCLEASE"/>
    <property type="match status" value="1"/>
</dbReference>
<dbReference type="Pfam" id="PF00149">
    <property type="entry name" value="Metallophos"/>
    <property type="match status" value="1"/>
</dbReference>
<evidence type="ECO:0000256" key="5">
    <source>
        <dbReference type="ARBA" id="ARBA00022839"/>
    </source>
</evidence>
<evidence type="ECO:0000313" key="8">
    <source>
        <dbReference type="Proteomes" id="UP000676325"/>
    </source>
</evidence>
<keyword evidence="3" id="KW-0540">Nuclease</keyword>
<dbReference type="GO" id="GO:0004527">
    <property type="term" value="F:exonuclease activity"/>
    <property type="evidence" value="ECO:0007669"/>
    <property type="project" value="UniProtKB-KW"/>
</dbReference>
<evidence type="ECO:0000259" key="6">
    <source>
        <dbReference type="Pfam" id="PF00149"/>
    </source>
</evidence>
<feature type="domain" description="Calcineurin-like phosphoesterase" evidence="6">
    <location>
        <begin position="41"/>
        <end position="239"/>
    </location>
</feature>
<name>A0A941IGY8_9ACTN</name>
<protein>
    <recommendedName>
        <fullName evidence="2">Nuclease SbcCD subunit D</fullName>
    </recommendedName>
</protein>
<organism evidence="7 8">
    <name type="scientific">Actinospica acidithermotolerans</name>
    <dbReference type="NCBI Taxonomy" id="2828514"/>
    <lineage>
        <taxon>Bacteria</taxon>
        <taxon>Bacillati</taxon>
        <taxon>Actinomycetota</taxon>
        <taxon>Actinomycetes</taxon>
        <taxon>Catenulisporales</taxon>
        <taxon>Actinospicaceae</taxon>
        <taxon>Actinospica</taxon>
    </lineage>
</organism>
<dbReference type="InterPro" id="IPR041796">
    <property type="entry name" value="Mre11_N"/>
</dbReference>
<dbReference type="EMBL" id="JAGSOH010000020">
    <property type="protein sequence ID" value="MBR7826649.1"/>
    <property type="molecule type" value="Genomic_DNA"/>
</dbReference>
<dbReference type="RefSeq" id="WP_212517797.1">
    <property type="nucleotide sequence ID" value="NZ_JAGSOH010000020.1"/>
</dbReference>
<comment type="caution">
    <text evidence="7">The sequence shown here is derived from an EMBL/GenBank/DDBJ whole genome shotgun (WGS) entry which is preliminary data.</text>
</comment>
<keyword evidence="5 7" id="KW-0269">Exonuclease</keyword>
<evidence type="ECO:0000256" key="4">
    <source>
        <dbReference type="ARBA" id="ARBA00022801"/>
    </source>
</evidence>
<dbReference type="Proteomes" id="UP000676325">
    <property type="component" value="Unassembled WGS sequence"/>
</dbReference>
<keyword evidence="4" id="KW-0378">Hydrolase</keyword>